<organism evidence="3 4">
    <name type="scientific">Bizionia algoritergicola</name>
    <dbReference type="NCBI Taxonomy" id="291187"/>
    <lineage>
        <taxon>Bacteria</taxon>
        <taxon>Pseudomonadati</taxon>
        <taxon>Bacteroidota</taxon>
        <taxon>Flavobacteriia</taxon>
        <taxon>Flavobacteriales</taxon>
        <taxon>Flavobacteriaceae</taxon>
        <taxon>Bizionia</taxon>
    </lineage>
</organism>
<dbReference type="Proteomes" id="UP000324358">
    <property type="component" value="Unassembled WGS sequence"/>
</dbReference>
<name>A0A5D0QXJ3_9FLAO</name>
<comment type="caution">
    <text evidence="3">The sequence shown here is derived from an EMBL/GenBank/DDBJ whole genome shotgun (WGS) entry which is preliminary data.</text>
</comment>
<sequence>MDNFNWETFTKKIAIKANLTDLYNAWTIPNEIEKWFLSKANFLKPNEKQVSRNENINANDSYQWSWFVYDIIETGNIIEANGKDLLKFTFAGNCIVEITLEQNQEYVIVKLIQTNIPTDNQSKRGIRLGCDSGWSFFLVNLKSVYEGGIDLRNKNKDLPGMLNN</sequence>
<evidence type="ECO:0000313" key="3">
    <source>
        <dbReference type="EMBL" id="TYB73426.1"/>
    </source>
</evidence>
<dbReference type="OrthoDB" id="9800631at2"/>
<evidence type="ECO:0000313" key="4">
    <source>
        <dbReference type="Proteomes" id="UP000324358"/>
    </source>
</evidence>
<protein>
    <submittedName>
        <fullName evidence="3">SRPBCC domain-containing protein</fullName>
    </submittedName>
</protein>
<feature type="domain" description="Activator of Hsp90 ATPase homologue 1/2-like C-terminal" evidence="2">
    <location>
        <begin position="17"/>
        <end position="144"/>
    </location>
</feature>
<dbReference type="AlphaFoldDB" id="A0A5D0QXJ3"/>
<dbReference type="InterPro" id="IPR013538">
    <property type="entry name" value="ASHA1/2-like_C"/>
</dbReference>
<proteinExistence type="inferred from homology"/>
<keyword evidence="4" id="KW-1185">Reference proteome</keyword>
<reference evidence="3 4" key="1">
    <citation type="submission" date="2019-08" db="EMBL/GenBank/DDBJ databases">
        <title>Genomes of Antarctic Bizionia species.</title>
        <authorList>
            <person name="Bowman J.P."/>
        </authorList>
    </citation>
    <scope>NUCLEOTIDE SEQUENCE [LARGE SCALE GENOMIC DNA]</scope>
    <source>
        <strain evidence="3 4">APA-1</strain>
    </source>
</reference>
<gene>
    <name evidence="3" type="ORF">ES675_07145</name>
</gene>
<comment type="similarity">
    <text evidence="1">Belongs to the AHA1 family.</text>
</comment>
<dbReference type="SUPFAM" id="SSF55961">
    <property type="entry name" value="Bet v1-like"/>
    <property type="match status" value="1"/>
</dbReference>
<dbReference type="RefSeq" id="WP_066253966.1">
    <property type="nucleotide sequence ID" value="NZ_VSKL01000002.1"/>
</dbReference>
<accession>A0A5D0QXJ3</accession>
<dbReference type="Gene3D" id="3.30.530.20">
    <property type="match status" value="1"/>
</dbReference>
<evidence type="ECO:0000256" key="1">
    <source>
        <dbReference type="ARBA" id="ARBA00006817"/>
    </source>
</evidence>
<evidence type="ECO:0000259" key="2">
    <source>
        <dbReference type="Pfam" id="PF08327"/>
    </source>
</evidence>
<dbReference type="Pfam" id="PF08327">
    <property type="entry name" value="AHSA1"/>
    <property type="match status" value="1"/>
</dbReference>
<dbReference type="CDD" id="cd07814">
    <property type="entry name" value="SRPBCC_CalC_Aha1-like"/>
    <property type="match status" value="1"/>
</dbReference>
<dbReference type="EMBL" id="VSKL01000002">
    <property type="protein sequence ID" value="TYB73426.1"/>
    <property type="molecule type" value="Genomic_DNA"/>
</dbReference>
<dbReference type="InterPro" id="IPR023393">
    <property type="entry name" value="START-like_dom_sf"/>
</dbReference>